<name>A0A8E0NDD3_9CAUL</name>
<dbReference type="Proteomes" id="UP000016569">
    <property type="component" value="Unassembled WGS sequence"/>
</dbReference>
<gene>
    <name evidence="1" type="ORF">MBEBAB_2567</name>
</gene>
<evidence type="ECO:0000313" key="1">
    <source>
        <dbReference type="EMBL" id="GAD60317.1"/>
    </source>
</evidence>
<evidence type="ECO:0000313" key="2">
    <source>
        <dbReference type="Proteomes" id="UP000016569"/>
    </source>
</evidence>
<comment type="caution">
    <text evidence="1">The sequence shown here is derived from an EMBL/GenBank/DDBJ whole genome shotgun (WGS) entry which is preliminary data.</text>
</comment>
<proteinExistence type="predicted"/>
<dbReference type="EMBL" id="BATC01000065">
    <property type="protein sequence ID" value="GAD60317.1"/>
    <property type="molecule type" value="Genomic_DNA"/>
</dbReference>
<organism evidence="1 2">
    <name type="scientific">Brevundimonas abyssalis TAR-001</name>
    <dbReference type="NCBI Taxonomy" id="1391729"/>
    <lineage>
        <taxon>Bacteria</taxon>
        <taxon>Pseudomonadati</taxon>
        <taxon>Pseudomonadota</taxon>
        <taxon>Alphaproteobacteria</taxon>
        <taxon>Caulobacterales</taxon>
        <taxon>Caulobacteraceae</taxon>
        <taxon>Brevundimonas</taxon>
    </lineage>
</organism>
<reference evidence="2" key="1">
    <citation type="journal article" date="2013" name="Genome Announc.">
        <title>Draft Genome Sequence of the Dimorphic Prosthecate Bacterium Brevundimonas abyssalis TAR-001T.</title>
        <authorList>
            <person name="Tsubouchi T."/>
            <person name="Nishi S."/>
            <person name="Usui K."/>
            <person name="Shimane Y."/>
            <person name="Takaki Y."/>
            <person name="Maruyama T."/>
            <person name="Hatada Y."/>
        </authorList>
    </citation>
    <scope>NUCLEOTIDE SEQUENCE [LARGE SCALE GENOMIC DNA]</scope>
    <source>
        <strain evidence="2">TAR-001</strain>
    </source>
</reference>
<protein>
    <submittedName>
        <fullName evidence="1">Uncharacterized protein</fullName>
    </submittedName>
</protein>
<accession>A0A8E0NDD3</accession>
<sequence>MVEAVFTGRPETELVINLNLETLNTAARLLRDGEAFASDPQVREAMAELRRTMVQKQTAAFPAMRAGYGAIKDQAVWENDMDIIVQGGGNRTIRFIAGIFAANRNIARFEESVRPVLSPMRFRRSQYEWYRGSEYTYYTLETPDDAEIGYWVGSTFTPVPAPE</sequence>
<keyword evidence="2" id="KW-1185">Reference proteome</keyword>
<dbReference type="AlphaFoldDB" id="A0A8E0NDD3"/>